<evidence type="ECO:0000256" key="1">
    <source>
        <dbReference type="SAM" id="MobiDB-lite"/>
    </source>
</evidence>
<comment type="caution">
    <text evidence="2">The sequence shown here is derived from an EMBL/GenBank/DDBJ whole genome shotgun (WGS) entry which is preliminary data.</text>
</comment>
<reference evidence="2" key="1">
    <citation type="submission" date="2020-06" db="EMBL/GenBank/DDBJ databases">
        <authorList>
            <person name="Li T."/>
            <person name="Hu X."/>
            <person name="Zhang T."/>
            <person name="Song X."/>
            <person name="Zhang H."/>
            <person name="Dai N."/>
            <person name="Sheng W."/>
            <person name="Hou X."/>
            <person name="Wei L."/>
        </authorList>
    </citation>
    <scope>NUCLEOTIDE SEQUENCE</scope>
    <source>
        <strain evidence="2">G02</strain>
        <tissue evidence="2">Leaf</tissue>
    </source>
</reference>
<proteinExistence type="predicted"/>
<reference evidence="2" key="2">
    <citation type="journal article" date="2024" name="Plant">
        <title>Genomic evolution and insights into agronomic trait innovations of Sesamum species.</title>
        <authorList>
            <person name="Miao H."/>
            <person name="Wang L."/>
            <person name="Qu L."/>
            <person name="Liu H."/>
            <person name="Sun Y."/>
            <person name="Le M."/>
            <person name="Wang Q."/>
            <person name="Wei S."/>
            <person name="Zheng Y."/>
            <person name="Lin W."/>
            <person name="Duan Y."/>
            <person name="Cao H."/>
            <person name="Xiong S."/>
            <person name="Wang X."/>
            <person name="Wei L."/>
            <person name="Li C."/>
            <person name="Ma Q."/>
            <person name="Ju M."/>
            <person name="Zhao R."/>
            <person name="Li G."/>
            <person name="Mu C."/>
            <person name="Tian Q."/>
            <person name="Mei H."/>
            <person name="Zhang T."/>
            <person name="Gao T."/>
            <person name="Zhang H."/>
        </authorList>
    </citation>
    <scope>NUCLEOTIDE SEQUENCE</scope>
    <source>
        <strain evidence="2">G02</strain>
    </source>
</reference>
<protein>
    <submittedName>
        <fullName evidence="2">Uncharacterized protein</fullName>
    </submittedName>
</protein>
<dbReference type="EMBL" id="JACGWJ010000029">
    <property type="protein sequence ID" value="KAL0304301.1"/>
    <property type="molecule type" value="Genomic_DNA"/>
</dbReference>
<dbReference type="GO" id="GO:0007346">
    <property type="term" value="P:regulation of mitotic cell cycle"/>
    <property type="evidence" value="ECO:0007669"/>
    <property type="project" value="InterPro"/>
</dbReference>
<dbReference type="AlphaFoldDB" id="A0AAW2KE99"/>
<feature type="region of interest" description="Disordered" evidence="1">
    <location>
        <begin position="41"/>
        <end position="63"/>
    </location>
</feature>
<gene>
    <name evidence="2" type="ORF">Sradi_6298200</name>
</gene>
<sequence>MATPAYRLVQDQNLNLLYNGATPVGKPTVVKTGRKGGLTGRKALNDISNSRKPSEINSRKKDSSANIISIEKDPGDAKARLSKVVNEKGKVAGRKALTDLTNSVKPLAQQASRAGQKLHAVAEEKAPSSLVEERFLHNHQECIKARMKSVDMDYFLKSVGLNNEMPVVLSAEGGLQSSAKKAESNLEMEEIPEQLLKSKLSGYRSPACLSPRSPKPPYANWDDGDFSDLITIETPKLLYP</sequence>
<evidence type="ECO:0000313" key="2">
    <source>
        <dbReference type="EMBL" id="KAL0304301.1"/>
    </source>
</evidence>
<feature type="compositionally biased region" description="Basic and acidic residues" evidence="1">
    <location>
        <begin position="52"/>
        <end position="63"/>
    </location>
</feature>
<organism evidence="2">
    <name type="scientific">Sesamum radiatum</name>
    <name type="common">Black benniseed</name>
    <dbReference type="NCBI Taxonomy" id="300843"/>
    <lineage>
        <taxon>Eukaryota</taxon>
        <taxon>Viridiplantae</taxon>
        <taxon>Streptophyta</taxon>
        <taxon>Embryophyta</taxon>
        <taxon>Tracheophyta</taxon>
        <taxon>Spermatophyta</taxon>
        <taxon>Magnoliopsida</taxon>
        <taxon>eudicotyledons</taxon>
        <taxon>Gunneridae</taxon>
        <taxon>Pentapetalae</taxon>
        <taxon>asterids</taxon>
        <taxon>lamiids</taxon>
        <taxon>Lamiales</taxon>
        <taxon>Pedaliaceae</taxon>
        <taxon>Sesamum</taxon>
    </lineage>
</organism>
<accession>A0AAW2KE99</accession>
<dbReference type="InterPro" id="IPR039326">
    <property type="entry name" value="Patronus"/>
</dbReference>
<name>A0AAW2KE99_SESRA</name>
<dbReference type="PANTHER" id="PTHR35125:SF2">
    <property type="entry name" value="PROTEIN PATRONUS 2-LIKE"/>
    <property type="match status" value="1"/>
</dbReference>
<dbReference type="PANTHER" id="PTHR35125">
    <property type="entry name" value="NEURON NAVIGATOR 1-LIKE-RELATED"/>
    <property type="match status" value="1"/>
</dbReference>